<evidence type="ECO:0000313" key="2">
    <source>
        <dbReference type="EMBL" id="KAG9346505.1"/>
    </source>
</evidence>
<gene>
    <name evidence="2" type="ORF">JZ751_006816</name>
</gene>
<accession>A0A8T2P1R1</accession>
<dbReference type="EMBL" id="JAFBMS010000015">
    <property type="protein sequence ID" value="KAG9346505.1"/>
    <property type="molecule type" value="Genomic_DNA"/>
</dbReference>
<feature type="region of interest" description="Disordered" evidence="1">
    <location>
        <begin position="53"/>
        <end position="88"/>
    </location>
</feature>
<evidence type="ECO:0000256" key="1">
    <source>
        <dbReference type="SAM" id="MobiDB-lite"/>
    </source>
</evidence>
<comment type="caution">
    <text evidence="2">The sequence shown here is derived from an EMBL/GenBank/DDBJ whole genome shotgun (WGS) entry which is preliminary data.</text>
</comment>
<evidence type="ECO:0000313" key="3">
    <source>
        <dbReference type="Proteomes" id="UP000824540"/>
    </source>
</evidence>
<sequence>MRWEDRKEEEKTGERAELLKMKKAGEQTHPGIGGQKKTGSHWTVIKASLSKAELAKKKREERRKELEAKRAERKAAKGPLKLGARKLD</sequence>
<dbReference type="Proteomes" id="UP000824540">
    <property type="component" value="Unassembled WGS sequence"/>
</dbReference>
<keyword evidence="3" id="KW-1185">Reference proteome</keyword>
<organism evidence="2 3">
    <name type="scientific">Albula glossodonta</name>
    <name type="common">roundjaw bonefish</name>
    <dbReference type="NCBI Taxonomy" id="121402"/>
    <lineage>
        <taxon>Eukaryota</taxon>
        <taxon>Metazoa</taxon>
        <taxon>Chordata</taxon>
        <taxon>Craniata</taxon>
        <taxon>Vertebrata</taxon>
        <taxon>Euteleostomi</taxon>
        <taxon>Actinopterygii</taxon>
        <taxon>Neopterygii</taxon>
        <taxon>Teleostei</taxon>
        <taxon>Albuliformes</taxon>
        <taxon>Albulidae</taxon>
        <taxon>Albula</taxon>
    </lineage>
</organism>
<protein>
    <submittedName>
        <fullName evidence="2">Uncharacterized protein</fullName>
    </submittedName>
</protein>
<feature type="compositionally biased region" description="Basic and acidic residues" evidence="1">
    <location>
        <begin position="62"/>
        <end position="75"/>
    </location>
</feature>
<feature type="region of interest" description="Disordered" evidence="1">
    <location>
        <begin position="1"/>
        <end position="40"/>
    </location>
</feature>
<dbReference type="AlphaFoldDB" id="A0A8T2P1R1"/>
<feature type="compositionally biased region" description="Basic and acidic residues" evidence="1">
    <location>
        <begin position="1"/>
        <end position="26"/>
    </location>
</feature>
<name>A0A8T2P1R1_9TELE</name>
<proteinExistence type="predicted"/>
<reference evidence="2" key="1">
    <citation type="thesis" date="2021" institute="BYU ScholarsArchive" country="Provo, UT, USA">
        <title>Applications of and Algorithms for Genome Assembly and Genomic Analyses with an Emphasis on Marine Teleosts.</title>
        <authorList>
            <person name="Pickett B.D."/>
        </authorList>
    </citation>
    <scope>NUCLEOTIDE SEQUENCE</scope>
    <source>
        <strain evidence="2">HI-2016</strain>
    </source>
</reference>